<evidence type="ECO:0000313" key="3">
    <source>
        <dbReference type="Proteomes" id="UP000886595"/>
    </source>
</evidence>
<proteinExistence type="predicted"/>
<reference evidence="2 3" key="1">
    <citation type="submission" date="2020-02" db="EMBL/GenBank/DDBJ databases">
        <authorList>
            <person name="Ma Q."/>
            <person name="Huang Y."/>
            <person name="Song X."/>
            <person name="Pei D."/>
        </authorList>
    </citation>
    <scope>NUCLEOTIDE SEQUENCE [LARGE SCALE GENOMIC DNA]</scope>
    <source>
        <strain evidence="2">Sxm20200214</strain>
        <tissue evidence="2">Leaf</tissue>
    </source>
</reference>
<evidence type="ECO:0000256" key="1">
    <source>
        <dbReference type="SAM" id="MobiDB-lite"/>
    </source>
</evidence>
<sequence length="259" mass="28910">MERLRKSRKYEVTHERIRVMIAMIAKAEKRFHRISLRETQRDKYDDARCLHSQAFGTRTCLEQIRDSGTEIPQATIDEFSSLEKYYEEEAARLEVEGIPEEDLHLSPLMLESRFLIEEIWKQIDPFGSNTNLIDSEAAIALRTPRMYLRSVRELARTAGSSTDWTDQNVDPENRVAAGKGVAKDGNVPTVVLTYSSAKASKNASSSSSTSGDPEKEDGAPAARSGEVLVPNNDPPASPFGRVSGAKIFLLIMNEAFCLL</sequence>
<evidence type="ECO:0000313" key="2">
    <source>
        <dbReference type="EMBL" id="KAG2299159.1"/>
    </source>
</evidence>
<dbReference type="AlphaFoldDB" id="A0A8X7V1W3"/>
<feature type="region of interest" description="Disordered" evidence="1">
    <location>
        <begin position="201"/>
        <end position="236"/>
    </location>
</feature>
<gene>
    <name evidence="2" type="ORF">Bca52824_035631</name>
</gene>
<dbReference type="Proteomes" id="UP000886595">
    <property type="component" value="Unassembled WGS sequence"/>
</dbReference>
<dbReference type="EMBL" id="JAAMPC010000008">
    <property type="protein sequence ID" value="KAG2299159.1"/>
    <property type="molecule type" value="Genomic_DNA"/>
</dbReference>
<comment type="caution">
    <text evidence="2">The sequence shown here is derived from an EMBL/GenBank/DDBJ whole genome shotgun (WGS) entry which is preliminary data.</text>
</comment>
<keyword evidence="3" id="KW-1185">Reference proteome</keyword>
<accession>A0A8X7V1W3</accession>
<dbReference type="OrthoDB" id="1112599at2759"/>
<feature type="compositionally biased region" description="Low complexity" evidence="1">
    <location>
        <begin position="201"/>
        <end position="210"/>
    </location>
</feature>
<name>A0A8X7V1W3_BRACI</name>
<organism evidence="2 3">
    <name type="scientific">Brassica carinata</name>
    <name type="common">Ethiopian mustard</name>
    <name type="synonym">Abyssinian cabbage</name>
    <dbReference type="NCBI Taxonomy" id="52824"/>
    <lineage>
        <taxon>Eukaryota</taxon>
        <taxon>Viridiplantae</taxon>
        <taxon>Streptophyta</taxon>
        <taxon>Embryophyta</taxon>
        <taxon>Tracheophyta</taxon>
        <taxon>Spermatophyta</taxon>
        <taxon>Magnoliopsida</taxon>
        <taxon>eudicotyledons</taxon>
        <taxon>Gunneridae</taxon>
        <taxon>Pentapetalae</taxon>
        <taxon>rosids</taxon>
        <taxon>malvids</taxon>
        <taxon>Brassicales</taxon>
        <taxon>Brassicaceae</taxon>
        <taxon>Brassiceae</taxon>
        <taxon>Brassica</taxon>
    </lineage>
</organism>
<protein>
    <submittedName>
        <fullName evidence="2">Uncharacterized protein</fullName>
    </submittedName>
</protein>